<comment type="caution">
    <text evidence="1">The sequence shown here is derived from an EMBL/GenBank/DDBJ whole genome shotgun (WGS) entry which is preliminary data.</text>
</comment>
<gene>
    <name evidence="1" type="ORF">F5876DRAFT_62619</name>
</gene>
<protein>
    <submittedName>
        <fullName evidence="1">Uncharacterized protein</fullName>
    </submittedName>
</protein>
<dbReference type="Proteomes" id="UP001163835">
    <property type="component" value="Unassembled WGS sequence"/>
</dbReference>
<organism evidence="1 2">
    <name type="scientific">Lentinula aff. lateritia</name>
    <dbReference type="NCBI Taxonomy" id="2804960"/>
    <lineage>
        <taxon>Eukaryota</taxon>
        <taxon>Fungi</taxon>
        <taxon>Dikarya</taxon>
        <taxon>Basidiomycota</taxon>
        <taxon>Agaricomycotina</taxon>
        <taxon>Agaricomycetes</taxon>
        <taxon>Agaricomycetidae</taxon>
        <taxon>Agaricales</taxon>
        <taxon>Marasmiineae</taxon>
        <taxon>Omphalotaceae</taxon>
        <taxon>Lentinula</taxon>
    </lineage>
</organism>
<keyword evidence="2" id="KW-1185">Reference proteome</keyword>
<sequence>MCTFKNVSHLFTLLLLMFMVQTVHAAPALISTQQTRLQKLGPPGGKRNADWILDFYGDDAYLNEDDKKAFVKNLDHLVVGDIRSDCPGDYSKGIYSLLKDYEVGGVNYGKDKVLIKVVGGMENPKSTVDDKSWGEVKALKDVGPYIDSGMANVDHGNYPVIVMKMVEGVRIQDTIAYKYARPDQKLELLEEAKPHVRKEVVHFAVEKGILHVQIGDTLEFSKSRKVLQKPKSGDVLYCINVKAESACVNLLFDTFYESIPSLFAFIQVIRDSTQRLEENHSPQLLPAIERKKLTYTAFDSFLIPFLHRISSKGIILLNLHIPTLHHGYLYTIHPWPHRSPFPILTKPILPPNVPGLPSYAMISAQKCVQR</sequence>
<accession>A0ACC1UAG5</accession>
<reference evidence="1" key="1">
    <citation type="submission" date="2022-09" db="EMBL/GenBank/DDBJ databases">
        <title>A Global Phylogenomic Analysis of the Shiitake Genus Lentinula.</title>
        <authorList>
            <consortium name="DOE Joint Genome Institute"/>
            <person name="Sierra-Patev S."/>
            <person name="Min B."/>
            <person name="Naranjo-Ortiz M."/>
            <person name="Looney B."/>
            <person name="Konkel Z."/>
            <person name="Slot J.C."/>
            <person name="Sakamoto Y."/>
            <person name="Steenwyk J.L."/>
            <person name="Rokas A."/>
            <person name="Carro J."/>
            <person name="Camarero S."/>
            <person name="Ferreira P."/>
            <person name="Molpeceres G."/>
            <person name="Ruiz-Duenas F.J."/>
            <person name="Serrano A."/>
            <person name="Henrissat B."/>
            <person name="Drula E."/>
            <person name="Hughes K.W."/>
            <person name="Mata J.L."/>
            <person name="Ishikawa N.K."/>
            <person name="Vargas-Isla R."/>
            <person name="Ushijima S."/>
            <person name="Smith C.A."/>
            <person name="Ahrendt S."/>
            <person name="Andreopoulos W."/>
            <person name="He G."/>
            <person name="Labutti K."/>
            <person name="Lipzen A."/>
            <person name="Ng V."/>
            <person name="Riley R."/>
            <person name="Sandor L."/>
            <person name="Barry K."/>
            <person name="Martinez A.T."/>
            <person name="Xiao Y."/>
            <person name="Gibbons J.G."/>
            <person name="Terashima K."/>
            <person name="Grigoriev I.V."/>
            <person name="Hibbett D.S."/>
        </authorList>
    </citation>
    <scope>NUCLEOTIDE SEQUENCE</scope>
    <source>
        <strain evidence="1">TMI1499</strain>
    </source>
</reference>
<proteinExistence type="predicted"/>
<evidence type="ECO:0000313" key="1">
    <source>
        <dbReference type="EMBL" id="KAJ3814037.1"/>
    </source>
</evidence>
<evidence type="ECO:0000313" key="2">
    <source>
        <dbReference type="Proteomes" id="UP001163835"/>
    </source>
</evidence>
<dbReference type="EMBL" id="MU794977">
    <property type="protein sequence ID" value="KAJ3814037.1"/>
    <property type="molecule type" value="Genomic_DNA"/>
</dbReference>
<name>A0ACC1UAG5_9AGAR</name>